<dbReference type="RefSeq" id="WP_132433446.1">
    <property type="nucleotide sequence ID" value="NZ_SLWK01000004.1"/>
</dbReference>
<organism evidence="2 3">
    <name type="scientific">Natronoflexus pectinivorans</name>
    <dbReference type="NCBI Taxonomy" id="682526"/>
    <lineage>
        <taxon>Bacteria</taxon>
        <taxon>Pseudomonadati</taxon>
        <taxon>Bacteroidota</taxon>
        <taxon>Bacteroidia</taxon>
        <taxon>Marinilabiliales</taxon>
        <taxon>Marinilabiliaceae</taxon>
        <taxon>Natronoflexus</taxon>
    </lineage>
</organism>
<protein>
    <submittedName>
        <fullName evidence="2">Uncharacterized protein</fullName>
    </submittedName>
</protein>
<reference evidence="2 3" key="1">
    <citation type="submission" date="2019-03" db="EMBL/GenBank/DDBJ databases">
        <title>Genomic Encyclopedia of Type Strains, Phase IV (KMG-IV): sequencing the most valuable type-strain genomes for metagenomic binning, comparative biology and taxonomic classification.</title>
        <authorList>
            <person name="Goeker M."/>
        </authorList>
    </citation>
    <scope>NUCLEOTIDE SEQUENCE [LARGE SCALE GENOMIC DNA]</scope>
    <source>
        <strain evidence="2 3">DSM 24179</strain>
    </source>
</reference>
<proteinExistence type="predicted"/>
<keyword evidence="3" id="KW-1185">Reference proteome</keyword>
<dbReference type="AlphaFoldDB" id="A0A4R2GJF9"/>
<keyword evidence="1" id="KW-0732">Signal</keyword>
<feature type="signal peptide" evidence="1">
    <location>
        <begin position="1"/>
        <end position="27"/>
    </location>
</feature>
<evidence type="ECO:0000313" key="2">
    <source>
        <dbReference type="EMBL" id="TCO08869.1"/>
    </source>
</evidence>
<comment type="caution">
    <text evidence="2">The sequence shown here is derived from an EMBL/GenBank/DDBJ whole genome shotgun (WGS) entry which is preliminary data.</text>
</comment>
<accession>A0A4R2GJF9</accession>
<evidence type="ECO:0000256" key="1">
    <source>
        <dbReference type="SAM" id="SignalP"/>
    </source>
</evidence>
<dbReference type="Proteomes" id="UP000295221">
    <property type="component" value="Unassembled WGS sequence"/>
</dbReference>
<gene>
    <name evidence="2" type="ORF">EV194_104180</name>
</gene>
<name>A0A4R2GJF9_9BACT</name>
<dbReference type="EMBL" id="SLWK01000004">
    <property type="protein sequence ID" value="TCO08869.1"/>
    <property type="molecule type" value="Genomic_DNA"/>
</dbReference>
<sequence length="76" mass="8602">MHKKIVHLTSAVVALSVLSIASNYSEADDLGKEQLQKTSIDLIHHQEQPDTIQELDRFLKHQQIEYFMSVGAISIL</sequence>
<feature type="chain" id="PRO_5020472082" evidence="1">
    <location>
        <begin position="28"/>
        <end position="76"/>
    </location>
</feature>
<dbReference type="OrthoDB" id="9956842at2"/>
<evidence type="ECO:0000313" key="3">
    <source>
        <dbReference type="Proteomes" id="UP000295221"/>
    </source>
</evidence>